<dbReference type="CDD" id="cd03801">
    <property type="entry name" value="GT4_PimA-like"/>
    <property type="match status" value="1"/>
</dbReference>
<dbReference type="Proteomes" id="UP000199602">
    <property type="component" value="Unassembled WGS sequence"/>
</dbReference>
<sequence length="366" mass="41678">MSQQKPCIALYLPRFSIYGGVERFAYNLAAYLNKNNFKVIFICARKEISPPPNVKIICTGRPPLSKIGKMSWYAFFAQKIKNQIHADIHFSLGKTLSQDIVRVGGGPLKIFWELSQKAYPGFEKKIKILRRKLSPANQLTFWLEKKQFTQAKKIICVSDHVKEWLLKAYPHIPLNKITVIYNLPDLNKFYPQPMRKTTFRKKYNLPLNKKIILTVATNFKLKGIEYLIKSLKYLPTNYCLAVAGKRNASSYLKLSKKLNLTKRVFFLGQVKEIESLYPACDLFVLNSFYDACSNALLEAMACGLTAISSIFNGSSVFLNSNNLINDPANPQHIANVIQNACFIPLKIPSNLNIGLKPYKQIIESLL</sequence>
<dbReference type="Pfam" id="PF13439">
    <property type="entry name" value="Glyco_transf_4"/>
    <property type="match status" value="1"/>
</dbReference>
<dbReference type="AlphaFoldDB" id="A0A1H0CRB8"/>
<organism evidence="4 5">
    <name type="scientific">Desulfonauticus submarinus</name>
    <dbReference type="NCBI Taxonomy" id="206665"/>
    <lineage>
        <taxon>Bacteria</taxon>
        <taxon>Pseudomonadati</taxon>
        <taxon>Thermodesulfobacteriota</taxon>
        <taxon>Desulfovibrionia</taxon>
        <taxon>Desulfovibrionales</taxon>
        <taxon>Desulfonauticaceae</taxon>
        <taxon>Desulfonauticus</taxon>
    </lineage>
</organism>
<protein>
    <submittedName>
        <fullName evidence="4">UDP-glucose:(Heptosyl)LPS alpha-1,3-glucosyltransferase</fullName>
    </submittedName>
</protein>
<accession>A0A1H0CRB8</accession>
<dbReference type="Pfam" id="PF00534">
    <property type="entry name" value="Glycos_transf_1"/>
    <property type="match status" value="1"/>
</dbReference>
<dbReference type="InterPro" id="IPR001296">
    <property type="entry name" value="Glyco_trans_1"/>
</dbReference>
<dbReference type="GO" id="GO:0009103">
    <property type="term" value="P:lipopolysaccharide biosynthetic process"/>
    <property type="evidence" value="ECO:0007669"/>
    <property type="project" value="TreeGrafter"/>
</dbReference>
<feature type="domain" description="Glycosyl transferase family 1" evidence="2">
    <location>
        <begin position="196"/>
        <end position="338"/>
    </location>
</feature>
<keyword evidence="5" id="KW-1185">Reference proteome</keyword>
<name>A0A1H0CRB8_9BACT</name>
<dbReference type="InterPro" id="IPR028098">
    <property type="entry name" value="Glyco_trans_4-like_N"/>
</dbReference>
<dbReference type="Gene3D" id="3.40.50.2000">
    <property type="entry name" value="Glycogen Phosphorylase B"/>
    <property type="match status" value="2"/>
</dbReference>
<evidence type="ECO:0000259" key="3">
    <source>
        <dbReference type="Pfam" id="PF13439"/>
    </source>
</evidence>
<gene>
    <name evidence="4" type="ORF">SAMN04488516_103157</name>
</gene>
<dbReference type="PANTHER" id="PTHR46401:SF2">
    <property type="entry name" value="GLYCOSYLTRANSFERASE WBBK-RELATED"/>
    <property type="match status" value="1"/>
</dbReference>
<feature type="domain" description="Glycosyltransferase subfamily 4-like N-terminal" evidence="3">
    <location>
        <begin position="129"/>
        <end position="186"/>
    </location>
</feature>
<dbReference type="SUPFAM" id="SSF53756">
    <property type="entry name" value="UDP-Glycosyltransferase/glycogen phosphorylase"/>
    <property type="match status" value="1"/>
</dbReference>
<reference evidence="4 5" key="1">
    <citation type="submission" date="2016-10" db="EMBL/GenBank/DDBJ databases">
        <authorList>
            <person name="de Groot N.N."/>
        </authorList>
    </citation>
    <scope>NUCLEOTIDE SEQUENCE [LARGE SCALE GENOMIC DNA]</scope>
    <source>
        <strain evidence="4 5">DSM 15269</strain>
    </source>
</reference>
<dbReference type="STRING" id="206665.SAMN04488516_103157"/>
<dbReference type="PANTHER" id="PTHR46401">
    <property type="entry name" value="GLYCOSYLTRANSFERASE WBBK-RELATED"/>
    <property type="match status" value="1"/>
</dbReference>
<evidence type="ECO:0000256" key="1">
    <source>
        <dbReference type="ARBA" id="ARBA00022679"/>
    </source>
</evidence>
<dbReference type="RefSeq" id="WP_092064407.1">
    <property type="nucleotide sequence ID" value="NZ_FNIN01000003.1"/>
</dbReference>
<proteinExistence type="predicted"/>
<evidence type="ECO:0000313" key="4">
    <source>
        <dbReference type="EMBL" id="SDN60452.1"/>
    </source>
</evidence>
<dbReference type="EMBL" id="FNIN01000003">
    <property type="protein sequence ID" value="SDN60452.1"/>
    <property type="molecule type" value="Genomic_DNA"/>
</dbReference>
<evidence type="ECO:0000313" key="5">
    <source>
        <dbReference type="Proteomes" id="UP000199602"/>
    </source>
</evidence>
<dbReference type="GO" id="GO:0016757">
    <property type="term" value="F:glycosyltransferase activity"/>
    <property type="evidence" value="ECO:0007669"/>
    <property type="project" value="InterPro"/>
</dbReference>
<dbReference type="OrthoDB" id="433681at2"/>
<evidence type="ECO:0000259" key="2">
    <source>
        <dbReference type="Pfam" id="PF00534"/>
    </source>
</evidence>
<keyword evidence="1 4" id="KW-0808">Transferase</keyword>